<dbReference type="GeneID" id="19878091"/>
<dbReference type="AlphaFoldDB" id="L2GXM9"/>
<dbReference type="OrthoDB" id="10375583at2759"/>
<proteinExistence type="predicted"/>
<dbReference type="RefSeq" id="XP_008073221.1">
    <property type="nucleotide sequence ID" value="XM_008075030.1"/>
</dbReference>
<dbReference type="VEuPathDB" id="MicrosporidiaDB:VCUG_00200"/>
<dbReference type="HOGENOM" id="CLU_2293817_0_0_1"/>
<dbReference type="Proteomes" id="UP000011081">
    <property type="component" value="Unassembled WGS sequence"/>
</dbReference>
<evidence type="ECO:0000313" key="2">
    <source>
        <dbReference type="Proteomes" id="UP000011081"/>
    </source>
</evidence>
<sequence length="101" mass="11926">MLDKNDIVQYECIQDKGPLRKFERTAYPRLITYSCPNNIHVLITKDKNYEFLKRSGLVRKNEPFLRVSGEEVSLPFSFKFVEACDDTPYLAIITRLKDRKH</sequence>
<keyword evidence="2" id="KW-1185">Reference proteome</keyword>
<dbReference type="InParanoid" id="L2GXM9"/>
<name>L2GXM9_VAVCU</name>
<reference evidence="2" key="1">
    <citation type="submission" date="2011-03" db="EMBL/GenBank/DDBJ databases">
        <title>The genome sequence of Vavraia culicis strain floridensis.</title>
        <authorList>
            <consortium name="The Broad Institute Genome Sequencing Platform"/>
            <person name="Cuomo C."/>
            <person name="Becnel J."/>
            <person name="Sanscrainte N."/>
            <person name="Young S.K."/>
            <person name="Zeng Q."/>
            <person name="Gargeya S."/>
            <person name="Fitzgerald M."/>
            <person name="Haas B."/>
            <person name="Abouelleil A."/>
            <person name="Alvarado L."/>
            <person name="Arachchi H.M."/>
            <person name="Berlin A."/>
            <person name="Chapman S.B."/>
            <person name="Gearin G."/>
            <person name="Goldberg J."/>
            <person name="Griggs A."/>
            <person name="Gujja S."/>
            <person name="Hansen M."/>
            <person name="Heiman D."/>
            <person name="Howarth C."/>
            <person name="Larimer J."/>
            <person name="Lui A."/>
            <person name="MacDonald P.J.P."/>
            <person name="McCowen C."/>
            <person name="Montmayeur A."/>
            <person name="Murphy C."/>
            <person name="Neiman D."/>
            <person name="Pearson M."/>
            <person name="Priest M."/>
            <person name="Roberts A."/>
            <person name="Saif S."/>
            <person name="Shea T."/>
            <person name="Sisk P."/>
            <person name="Stolte C."/>
            <person name="Sykes S."/>
            <person name="Wortman J."/>
            <person name="Nusbaum C."/>
            <person name="Birren B."/>
        </authorList>
    </citation>
    <scope>NUCLEOTIDE SEQUENCE [LARGE SCALE GENOMIC DNA]</scope>
    <source>
        <strain evidence="2">floridensis</strain>
    </source>
</reference>
<evidence type="ECO:0000313" key="1">
    <source>
        <dbReference type="EMBL" id="ELA48364.1"/>
    </source>
</evidence>
<protein>
    <submittedName>
        <fullName evidence="1">Uncharacterized protein</fullName>
    </submittedName>
</protein>
<dbReference type="EMBL" id="GL877405">
    <property type="protein sequence ID" value="ELA48364.1"/>
    <property type="molecule type" value="Genomic_DNA"/>
</dbReference>
<accession>L2GXM9</accession>
<gene>
    <name evidence="1" type="ORF">VCUG_00200</name>
</gene>
<organism evidence="1 2">
    <name type="scientific">Vavraia culicis (isolate floridensis)</name>
    <name type="common">Microsporidian parasite</name>
    <dbReference type="NCBI Taxonomy" id="948595"/>
    <lineage>
        <taxon>Eukaryota</taxon>
        <taxon>Fungi</taxon>
        <taxon>Fungi incertae sedis</taxon>
        <taxon>Microsporidia</taxon>
        <taxon>Pleistophoridae</taxon>
        <taxon>Vavraia</taxon>
    </lineage>
</organism>